<accession>A0ABS4JDG8</accession>
<organism evidence="1 2">
    <name type="scientific">Paenibacillus shirakamiensis</name>
    <dbReference type="NCBI Taxonomy" id="1265935"/>
    <lineage>
        <taxon>Bacteria</taxon>
        <taxon>Bacillati</taxon>
        <taxon>Bacillota</taxon>
        <taxon>Bacilli</taxon>
        <taxon>Bacillales</taxon>
        <taxon>Paenibacillaceae</taxon>
        <taxon>Paenibacillus</taxon>
    </lineage>
</organism>
<keyword evidence="2" id="KW-1185">Reference proteome</keyword>
<dbReference type="Pfam" id="PF26325">
    <property type="entry name" value="YhjD"/>
    <property type="match status" value="1"/>
</dbReference>
<dbReference type="RefSeq" id="WP_209859302.1">
    <property type="nucleotide sequence ID" value="NZ_JAGGLD010000001.1"/>
</dbReference>
<protein>
    <submittedName>
        <fullName evidence="1">Uncharacterized protein</fullName>
    </submittedName>
</protein>
<reference evidence="1 2" key="1">
    <citation type="submission" date="2021-03" db="EMBL/GenBank/DDBJ databases">
        <title>Genomic Encyclopedia of Type Strains, Phase IV (KMG-IV): sequencing the most valuable type-strain genomes for metagenomic binning, comparative biology and taxonomic classification.</title>
        <authorList>
            <person name="Goeker M."/>
        </authorList>
    </citation>
    <scope>NUCLEOTIDE SEQUENCE [LARGE SCALE GENOMIC DNA]</scope>
    <source>
        <strain evidence="1 2">DSM 26806</strain>
    </source>
</reference>
<dbReference type="InterPro" id="IPR058600">
    <property type="entry name" value="YhjD-like"/>
</dbReference>
<sequence length="146" mass="17049">MNNRQLSSEDITYVKLHLLLPLILSAFARDKKIAESVFKTPAPYLALMESAMRKVDADLFEIRRKFRELGLKVYEESRTEKGIEAKYLCRGYHHQISLQWSFAAAESTILMEKYLGMDIFKYIDPSVPERSVRDYNLAIKQEKNPK</sequence>
<comment type="caution">
    <text evidence="1">The sequence shown here is derived from an EMBL/GenBank/DDBJ whole genome shotgun (WGS) entry which is preliminary data.</text>
</comment>
<dbReference type="Proteomes" id="UP001519288">
    <property type="component" value="Unassembled WGS sequence"/>
</dbReference>
<name>A0ABS4JDG8_9BACL</name>
<proteinExistence type="predicted"/>
<gene>
    <name evidence="1" type="ORF">J2Z69_000794</name>
</gene>
<evidence type="ECO:0000313" key="2">
    <source>
        <dbReference type="Proteomes" id="UP001519288"/>
    </source>
</evidence>
<evidence type="ECO:0000313" key="1">
    <source>
        <dbReference type="EMBL" id="MBP1999775.1"/>
    </source>
</evidence>
<dbReference type="EMBL" id="JAGGLD010000001">
    <property type="protein sequence ID" value="MBP1999775.1"/>
    <property type="molecule type" value="Genomic_DNA"/>
</dbReference>